<gene>
    <name evidence="2" type="ORF">SAMN02745217_03764</name>
</gene>
<keyword evidence="2" id="KW-0418">Kinase</keyword>
<dbReference type="Gene3D" id="3.30.200.20">
    <property type="entry name" value="Phosphorylase Kinase, domain 1"/>
    <property type="match status" value="1"/>
</dbReference>
<dbReference type="InterPro" id="IPR002575">
    <property type="entry name" value="Aminoglycoside_PTrfase"/>
</dbReference>
<dbReference type="PANTHER" id="PTHR22603:SF66">
    <property type="entry name" value="ETHANOLAMINE KINASE"/>
    <property type="match status" value="1"/>
</dbReference>
<dbReference type="EMBL" id="FRFD01000011">
    <property type="protein sequence ID" value="SHO52658.1"/>
    <property type="molecule type" value="Genomic_DNA"/>
</dbReference>
<reference evidence="2 3" key="1">
    <citation type="submission" date="2016-12" db="EMBL/GenBank/DDBJ databases">
        <authorList>
            <person name="Song W.-J."/>
            <person name="Kurnit D.M."/>
        </authorList>
    </citation>
    <scope>NUCLEOTIDE SEQUENCE [LARGE SCALE GENOMIC DNA]</scope>
    <source>
        <strain evidence="2 3">DSM 12503</strain>
    </source>
</reference>
<dbReference type="GO" id="GO:0006646">
    <property type="term" value="P:phosphatidylethanolamine biosynthetic process"/>
    <property type="evidence" value="ECO:0007669"/>
    <property type="project" value="TreeGrafter"/>
</dbReference>
<organism evidence="2 3">
    <name type="scientific">Anaerocolumna xylanovorans DSM 12503</name>
    <dbReference type="NCBI Taxonomy" id="1121345"/>
    <lineage>
        <taxon>Bacteria</taxon>
        <taxon>Bacillati</taxon>
        <taxon>Bacillota</taxon>
        <taxon>Clostridia</taxon>
        <taxon>Lachnospirales</taxon>
        <taxon>Lachnospiraceae</taxon>
        <taxon>Anaerocolumna</taxon>
    </lineage>
</organism>
<dbReference type="Proteomes" id="UP000184612">
    <property type="component" value="Unassembled WGS sequence"/>
</dbReference>
<accession>A0A1M7YJC3</accession>
<dbReference type="Gene3D" id="3.90.1200.10">
    <property type="match status" value="1"/>
</dbReference>
<keyword evidence="3" id="KW-1185">Reference proteome</keyword>
<dbReference type="InterPro" id="IPR011009">
    <property type="entry name" value="Kinase-like_dom_sf"/>
</dbReference>
<evidence type="ECO:0000259" key="1">
    <source>
        <dbReference type="Pfam" id="PF01636"/>
    </source>
</evidence>
<dbReference type="STRING" id="1121345.SAMN02745217_03764"/>
<dbReference type="OrthoDB" id="9771902at2"/>
<name>A0A1M7YJC3_9FIRM</name>
<evidence type="ECO:0000313" key="3">
    <source>
        <dbReference type="Proteomes" id="UP000184612"/>
    </source>
</evidence>
<sequence length="317" mass="36858">MLLDRINDFMILGKKEISSLFAQFDSKLIILDFSLIKDSMSNSGYVVTTDSGQYLLKLYSNTTDKIETASYIYLHDKINVPELYYYDGSKQSFPFAYTITEFLKGVTFIKYVRNGLNYPPEFAYEIGRMCATIHKRKYVHDALLDDNLNISKELPRTREKILNLINDKPKEYLKAETIEKLRNFIKENPDLFDRIESENVLCHGDLGYSNIMISERKVYFIDFEFAYSGSIYHDIGHFFRKKGDDVQSLINEQIYDAFAQGYNSVSSNQLPADWLTLAHLCDINAMLCLLTYDNVPLDWISDIEHDILFAINENIKM</sequence>
<dbReference type="PANTHER" id="PTHR22603">
    <property type="entry name" value="CHOLINE/ETHANOALAMINE KINASE"/>
    <property type="match status" value="1"/>
</dbReference>
<dbReference type="SUPFAM" id="SSF56112">
    <property type="entry name" value="Protein kinase-like (PK-like)"/>
    <property type="match status" value="1"/>
</dbReference>
<dbReference type="GO" id="GO:0005737">
    <property type="term" value="C:cytoplasm"/>
    <property type="evidence" value="ECO:0007669"/>
    <property type="project" value="TreeGrafter"/>
</dbReference>
<evidence type="ECO:0000313" key="2">
    <source>
        <dbReference type="EMBL" id="SHO52658.1"/>
    </source>
</evidence>
<feature type="domain" description="Aminoglycoside phosphotransferase" evidence="1">
    <location>
        <begin position="34"/>
        <end position="262"/>
    </location>
</feature>
<dbReference type="AlphaFoldDB" id="A0A1M7YJC3"/>
<dbReference type="Pfam" id="PF01636">
    <property type="entry name" value="APH"/>
    <property type="match status" value="1"/>
</dbReference>
<dbReference type="GO" id="GO:0004305">
    <property type="term" value="F:ethanolamine kinase activity"/>
    <property type="evidence" value="ECO:0007669"/>
    <property type="project" value="TreeGrafter"/>
</dbReference>
<protein>
    <submittedName>
        <fullName evidence="2">Ser/Thr protein kinase RdoA involved in Cpx stress response, MazF antagonist</fullName>
    </submittedName>
</protein>
<keyword evidence="2" id="KW-0808">Transferase</keyword>
<proteinExistence type="predicted"/>